<organism evidence="1 2">
    <name type="scientific">Actinomyces ruminicola</name>
    <dbReference type="NCBI Taxonomy" id="332524"/>
    <lineage>
        <taxon>Bacteria</taxon>
        <taxon>Bacillati</taxon>
        <taxon>Actinomycetota</taxon>
        <taxon>Actinomycetes</taxon>
        <taxon>Actinomycetales</taxon>
        <taxon>Actinomycetaceae</taxon>
        <taxon>Actinomyces</taxon>
    </lineage>
</organism>
<dbReference type="Gene3D" id="1.10.1780.10">
    <property type="entry name" value="Clp, N-terminal domain"/>
    <property type="match status" value="1"/>
</dbReference>
<evidence type="ECO:0000313" key="2">
    <source>
        <dbReference type="Proteomes" id="UP000198541"/>
    </source>
</evidence>
<dbReference type="STRING" id="332524.SAMN04487766_103127"/>
<name>A0A1G9ZCB1_9ACTO</name>
<gene>
    <name evidence="1" type="ORF">SAMN05216355_101126</name>
</gene>
<reference evidence="2" key="1">
    <citation type="submission" date="2016-10" db="EMBL/GenBank/DDBJ databases">
        <authorList>
            <person name="Varghese N."/>
            <person name="Submissions S."/>
        </authorList>
    </citation>
    <scope>NUCLEOTIDE SEQUENCE [LARGE SCALE GENOMIC DNA]</scope>
    <source>
        <strain evidence="2">DSM 27982</strain>
    </source>
</reference>
<keyword evidence="2" id="KW-1185">Reference proteome</keyword>
<dbReference type="Proteomes" id="UP000198541">
    <property type="component" value="Unassembled WGS sequence"/>
</dbReference>
<dbReference type="RefSeq" id="WP_092531888.1">
    <property type="nucleotide sequence ID" value="NZ_FNIM01000001.1"/>
</dbReference>
<dbReference type="InterPro" id="IPR036628">
    <property type="entry name" value="Clp_N_dom_sf"/>
</dbReference>
<sequence length="138" mass="14884">MAGMDESAKTVLKDARAVARERGARNAEPLDVFVAALRTSPEVEALVGTPHRLSWEELTQEATADVPRRGLGRLLPRPVGFGDRAKAASMRAVALAVDSDVSARHLAAAALEQDDARLNEYLVAHGTSWNRLVEMLVS</sequence>
<proteinExistence type="predicted"/>
<dbReference type="EMBL" id="FNIM01000001">
    <property type="protein sequence ID" value="SDN18904.1"/>
    <property type="molecule type" value="Genomic_DNA"/>
</dbReference>
<evidence type="ECO:0000313" key="1">
    <source>
        <dbReference type="EMBL" id="SDN18904.1"/>
    </source>
</evidence>
<dbReference type="AlphaFoldDB" id="A0A1G9ZCB1"/>
<protein>
    <recommendedName>
        <fullName evidence="3">Clp amino terminal domain-containing protein, pathogenicity island component</fullName>
    </recommendedName>
</protein>
<evidence type="ECO:0008006" key="3">
    <source>
        <dbReference type="Google" id="ProtNLM"/>
    </source>
</evidence>
<accession>A0A1G9ZCB1</accession>